<dbReference type="SUPFAM" id="SSF54160">
    <property type="entry name" value="Chromo domain-like"/>
    <property type="match status" value="1"/>
</dbReference>
<dbReference type="Gene3D" id="1.10.274.30">
    <property type="entry name" value="MRG domain"/>
    <property type="match status" value="1"/>
</dbReference>
<feature type="region of interest" description="Disordered" evidence="5">
    <location>
        <begin position="430"/>
        <end position="514"/>
    </location>
</feature>
<evidence type="ECO:0008006" key="10">
    <source>
        <dbReference type="Google" id="ProtNLM"/>
    </source>
</evidence>
<dbReference type="PROSITE" id="PS51640">
    <property type="entry name" value="MRG"/>
    <property type="match status" value="1"/>
</dbReference>
<evidence type="ECO:0000256" key="3">
    <source>
        <dbReference type="ARBA" id="ARBA00022946"/>
    </source>
</evidence>
<dbReference type="InterPro" id="IPR055063">
    <property type="entry name" value="Rib_mS39_PPR"/>
</dbReference>
<evidence type="ECO:0000256" key="2">
    <source>
        <dbReference type="ARBA" id="ARBA00022737"/>
    </source>
</evidence>
<feature type="compositionally biased region" description="Basic and acidic residues" evidence="5">
    <location>
        <begin position="476"/>
        <end position="494"/>
    </location>
</feature>
<organism evidence="8 9">
    <name type="scientific">Calicophoron daubneyi</name>
    <name type="common">Rumen fluke</name>
    <name type="synonym">Paramphistomum daubneyi</name>
    <dbReference type="NCBI Taxonomy" id="300641"/>
    <lineage>
        <taxon>Eukaryota</taxon>
        <taxon>Metazoa</taxon>
        <taxon>Spiralia</taxon>
        <taxon>Lophotrochozoa</taxon>
        <taxon>Platyhelminthes</taxon>
        <taxon>Trematoda</taxon>
        <taxon>Digenea</taxon>
        <taxon>Plagiorchiida</taxon>
        <taxon>Pronocephalata</taxon>
        <taxon>Paramphistomoidea</taxon>
        <taxon>Paramphistomidae</taxon>
        <taxon>Calicophoron</taxon>
    </lineage>
</organism>
<evidence type="ECO:0000313" key="8">
    <source>
        <dbReference type="EMBL" id="CAL5133490.1"/>
    </source>
</evidence>
<dbReference type="GO" id="GO:0019843">
    <property type="term" value="F:rRNA binding"/>
    <property type="evidence" value="ECO:0007669"/>
    <property type="project" value="InterPro"/>
</dbReference>
<evidence type="ECO:0000256" key="4">
    <source>
        <dbReference type="ARBA" id="ARBA00023128"/>
    </source>
</evidence>
<feature type="region of interest" description="Disordered" evidence="5">
    <location>
        <begin position="124"/>
        <end position="143"/>
    </location>
</feature>
<dbReference type="Proteomes" id="UP001497525">
    <property type="component" value="Unassembled WGS sequence"/>
</dbReference>
<keyword evidence="2" id="KW-0677">Repeat</keyword>
<feature type="region of interest" description="Disordered" evidence="5">
    <location>
        <begin position="528"/>
        <end position="598"/>
    </location>
</feature>
<comment type="subcellular location">
    <subcellularLocation>
        <location evidence="1">Mitochondrion</location>
    </subcellularLocation>
</comment>
<dbReference type="InterPro" id="IPR053820">
    <property type="entry name" value="MSL3_chromo-like"/>
</dbReference>
<protein>
    <recommendedName>
        <fullName evidence="10">MRG domain-containing protein</fullName>
    </recommendedName>
</protein>
<gene>
    <name evidence="8" type="ORF">CDAUBV1_LOCUS6720</name>
</gene>
<reference evidence="8" key="1">
    <citation type="submission" date="2024-06" db="EMBL/GenBank/DDBJ databases">
        <authorList>
            <person name="Liu X."/>
            <person name="Lenzi L."/>
            <person name="Haldenby T S."/>
            <person name="Uol C."/>
        </authorList>
    </citation>
    <scope>NUCLEOTIDE SEQUENCE</scope>
</reference>
<keyword evidence="3" id="KW-0809">Transit peptide</keyword>
<feature type="compositionally biased region" description="Polar residues" evidence="5">
    <location>
        <begin position="581"/>
        <end position="598"/>
    </location>
</feature>
<evidence type="ECO:0000313" key="9">
    <source>
        <dbReference type="Proteomes" id="UP001497525"/>
    </source>
</evidence>
<comment type="caution">
    <text evidence="8">The sequence shown here is derived from an EMBL/GenBank/DDBJ whole genome shotgun (WGS) entry which is preliminary data.</text>
</comment>
<dbReference type="InterPro" id="IPR038217">
    <property type="entry name" value="MRG_C_sf"/>
</dbReference>
<dbReference type="PANTHER" id="PTHR16276:SF1">
    <property type="entry name" value="SMALL RIBOSOMAL SUBUNIT PROTEIN MS39"/>
    <property type="match status" value="1"/>
</dbReference>
<dbReference type="GO" id="GO:0043024">
    <property type="term" value="F:ribosomal small subunit binding"/>
    <property type="evidence" value="ECO:0007669"/>
    <property type="project" value="InterPro"/>
</dbReference>
<dbReference type="InterPro" id="IPR026541">
    <property type="entry name" value="MRG_dom"/>
</dbReference>
<dbReference type="GO" id="GO:0032543">
    <property type="term" value="P:mitochondrial translation"/>
    <property type="evidence" value="ECO:0007669"/>
    <property type="project" value="InterPro"/>
</dbReference>
<keyword evidence="4" id="KW-0496">Mitochondrion</keyword>
<evidence type="ECO:0000259" key="7">
    <source>
        <dbReference type="Pfam" id="PF22732"/>
    </source>
</evidence>
<dbReference type="Pfam" id="PF22732">
    <property type="entry name" value="MSL3_chromo-like"/>
    <property type="match status" value="1"/>
</dbReference>
<dbReference type="EMBL" id="CAXLJL010000156">
    <property type="protein sequence ID" value="CAL5133490.1"/>
    <property type="molecule type" value="Genomic_DNA"/>
</dbReference>
<evidence type="ECO:0000256" key="1">
    <source>
        <dbReference type="ARBA" id="ARBA00004173"/>
    </source>
</evidence>
<dbReference type="InterPro" id="IPR016197">
    <property type="entry name" value="Chromo-like_dom_sf"/>
</dbReference>
<dbReference type="GO" id="GO:0005739">
    <property type="term" value="C:mitochondrion"/>
    <property type="evidence" value="ECO:0007669"/>
    <property type="project" value="UniProtKB-SubCell"/>
</dbReference>
<dbReference type="Gene3D" id="2.30.30.140">
    <property type="match status" value="1"/>
</dbReference>
<name>A0AAV2T8L1_CALDB</name>
<proteinExistence type="predicted"/>
<dbReference type="InterPro" id="IPR037387">
    <property type="entry name" value="PTCD3"/>
</dbReference>
<dbReference type="Pfam" id="PF05712">
    <property type="entry name" value="MRG"/>
    <property type="match status" value="1"/>
</dbReference>
<feature type="domain" description="MRG" evidence="6">
    <location>
        <begin position="265"/>
        <end position="402"/>
    </location>
</feature>
<feature type="domain" description="MSL3 chromodomain-like" evidence="7">
    <location>
        <begin position="8"/>
        <end position="82"/>
    </location>
</feature>
<dbReference type="Pfam" id="PF22330">
    <property type="entry name" value="Rib_mS39_PPR"/>
    <property type="match status" value="1"/>
</dbReference>
<accession>A0AAV2T8L1</accession>
<feature type="compositionally biased region" description="Low complexity" evidence="5">
    <location>
        <begin position="434"/>
        <end position="446"/>
    </location>
</feature>
<evidence type="ECO:0000256" key="5">
    <source>
        <dbReference type="SAM" id="MobiDB-lite"/>
    </source>
</evidence>
<evidence type="ECO:0000259" key="6">
    <source>
        <dbReference type="Pfam" id="PF05712"/>
    </source>
</evidence>
<sequence length="1477" mass="165147">MRPLVYRYDVGQRLLCFEPDTSKAKVIYFAKILKHVQKAHSEVPHYAVHFDGWKCKWDREVPEHLLLDDTEFNRTLKKKIDEIARNVRCRHKRKQRIDMVLEMASIAKDGTDWDSIPGIWSGKQTHHQKSLDQEHGALSVSDRASDKCESVVSDDVDTESLDSEEATQLEYENLQIHQAFAAPLQLPVVLQSVINTNSAKTGSVSNFALARRGWCSVLQLLQSYVDGFPYQGLKIPSSFVHENCKGVACPERALRFLGPAYAKVDQSRLICADVCSSLRVLFDATLRSHLLLSEERRSVSNWSQYFLHKGYAFRGAAFPSSEFQPVYRYSSPRYELLPDLEAEKTPDIPCVKYPAHFLLRLFVNLPVLLSAMHMTACRRSIIIRQVHMFLKYLDKTADFWFSPTVPKSVDVDKLISGRREQSSLMIEAKRELRSSATQSSSSSGTTEPQTDVAASARRTRQSDRNRLPSVVLPKPEASESDKHPTAVMSKREPEITETSSYTAKLRSSWHHPSKLDTVPESALVESHYKDESDANLSHPPVKRTRRVSGAQQAEQPLKDISLTEGQPEQMDAKRSARHSRLTVQTTASTNSSGPVLRSRTSQPISFQMFVHPDVTLTRLRHPILTSLRLVATAASSKAPPSSDITPPLKRYRDCTSVLRALASCVRPVPEAPDFRLGGDPWLGSKVNLKMFLLAKARGRMAAKFAIRDFFPNDIAAFAKEVPRVDRWLPLQTPDSILERFSEGALPPSEAMDRLILLLAPKHAWKLYSELAPSEKWSDEMLYRLLDLLCATNSGMGGAYSHSLLDVYDLSSLPDPEELHFADELIRLKDSKLKNSKLSVSTKPVPIPSEGSAEVEDTESAVQVVETEEGEQDLTAALHSGSWNLHGPAEQLFDKEKLKLGTPAGFCSIIRGAAKFGNPHRALELADMAWALPEGVRCLNQGAYDALLRSLHLLPSVRKGEEDVWTHLRAVLERYIASGLPVTVSTFCSALHCLAEAATESAKNENKQSYANLAHYCSVGLGLLSEMRQLYLEPTLGAMASVLKLARFTCISSIGTEPSSVSYQTYGNSACFELTKSFILELENRFRLSPPSHTDNWTLDDFAFFPLAMRVALHEHSLALAEQIDNLLVEGGDKRFLLGNSFQRREYAHAHCVLVLNPSQRDTPLQSVCRAEALYRQYRSEILTGTDLVARFTSFLIKYLGSTMEEARNTAYSCLCSVLIDLISEVRYFKSLPSLIKVLSRNSAIDPFLASSVSSATLRHIKQTEEKVPPGSQRPMSNARVSREARATINSAVVQDLVRMVFPAAIDAVKNLENLDLAPPSQSRLKDAILTIQAWSDYAVERNAVLWGWGAEAVAYLWHFNDRSMDNTIADVLTQLSTTQYTPADLSEAKKTEAFLAPILDSWELQSPGIDDFSEYAQTVNRQHDLAVKMRRILIEAVEKASSEPAYSNNVLRILSETVGDENTRIGENSKRERSAAL</sequence>
<dbReference type="PANTHER" id="PTHR16276">
    <property type="entry name" value="PENTATRICOPEPTIDE REPEAT DOMAIN-CONTAINING PROTEIN 3"/>
    <property type="match status" value="1"/>
</dbReference>